<feature type="compositionally biased region" description="Acidic residues" evidence="6">
    <location>
        <begin position="383"/>
        <end position="401"/>
    </location>
</feature>
<dbReference type="Proteomes" id="UP000593571">
    <property type="component" value="Unassembled WGS sequence"/>
</dbReference>
<keyword evidence="8" id="KW-1185">Reference proteome</keyword>
<feature type="region of interest" description="Disordered" evidence="6">
    <location>
        <begin position="1"/>
        <end position="62"/>
    </location>
</feature>
<keyword evidence="3" id="KW-0969">Cilium</keyword>
<dbReference type="PANTHER" id="PTHR13159">
    <property type="entry name" value="RADIAL SPOKEHEAD-RELATED"/>
    <property type="match status" value="1"/>
</dbReference>
<reference evidence="7 8" key="1">
    <citation type="journal article" date="2020" name="Nature">
        <title>Six reference-quality genomes reveal evolution of bat adaptations.</title>
        <authorList>
            <person name="Jebb D."/>
            <person name="Huang Z."/>
            <person name="Pippel M."/>
            <person name="Hughes G.M."/>
            <person name="Lavrichenko K."/>
            <person name="Devanna P."/>
            <person name="Winkler S."/>
            <person name="Jermiin L.S."/>
            <person name="Skirmuntt E.C."/>
            <person name="Katzourakis A."/>
            <person name="Burkitt-Gray L."/>
            <person name="Ray D.A."/>
            <person name="Sullivan K.A.M."/>
            <person name="Roscito J.G."/>
            <person name="Kirilenko B.M."/>
            <person name="Davalos L.M."/>
            <person name="Corthals A.P."/>
            <person name="Power M.L."/>
            <person name="Jones G."/>
            <person name="Ransome R.D."/>
            <person name="Dechmann D.K.N."/>
            <person name="Locatelli A.G."/>
            <person name="Puechmaille S.J."/>
            <person name="Fedrigo O."/>
            <person name="Jarvis E.D."/>
            <person name="Hiller M."/>
            <person name="Vernes S.C."/>
            <person name="Myers E.W."/>
            <person name="Teeling E.C."/>
        </authorList>
    </citation>
    <scope>NUCLEOTIDE SEQUENCE [LARGE SCALE GENOMIC DNA]</scope>
    <source>
        <strain evidence="7">MRouAeg1</strain>
        <tissue evidence="7">Muscle</tissue>
    </source>
</reference>
<evidence type="ECO:0000256" key="1">
    <source>
        <dbReference type="ARBA" id="ARBA00004430"/>
    </source>
</evidence>
<feature type="compositionally biased region" description="Polar residues" evidence="6">
    <location>
        <begin position="37"/>
        <end position="50"/>
    </location>
</feature>
<dbReference type="GO" id="GO:0035082">
    <property type="term" value="P:axoneme assembly"/>
    <property type="evidence" value="ECO:0007669"/>
    <property type="project" value="TreeGrafter"/>
</dbReference>
<organism evidence="7 8">
    <name type="scientific">Rousettus aegyptiacus</name>
    <name type="common">Egyptian fruit bat</name>
    <name type="synonym">Pteropus aegyptiacus</name>
    <dbReference type="NCBI Taxonomy" id="9407"/>
    <lineage>
        <taxon>Eukaryota</taxon>
        <taxon>Metazoa</taxon>
        <taxon>Chordata</taxon>
        <taxon>Craniata</taxon>
        <taxon>Vertebrata</taxon>
        <taxon>Euteleostomi</taxon>
        <taxon>Mammalia</taxon>
        <taxon>Eutheria</taxon>
        <taxon>Laurasiatheria</taxon>
        <taxon>Chiroptera</taxon>
        <taxon>Yinpterochiroptera</taxon>
        <taxon>Pteropodoidea</taxon>
        <taxon>Pteropodidae</taxon>
        <taxon>Rousettinae</taxon>
        <taxon>Rousettus</taxon>
    </lineage>
</organism>
<name>A0A7J8CL70_ROUAE</name>
<feature type="compositionally biased region" description="Acidic residues" evidence="6">
    <location>
        <begin position="281"/>
        <end position="290"/>
    </location>
</feature>
<keyword evidence="4" id="KW-0206">Cytoskeleton</keyword>
<dbReference type="CDD" id="cd22963">
    <property type="entry name" value="DD_CrRSP4-like"/>
    <property type="match status" value="1"/>
</dbReference>
<dbReference type="PANTHER" id="PTHR13159:SF1">
    <property type="entry name" value="RADIAL SPOKE HEAD PROTEIN 6 HOMOLOG A"/>
    <property type="match status" value="1"/>
</dbReference>
<evidence type="ECO:0000256" key="3">
    <source>
        <dbReference type="ARBA" id="ARBA00023069"/>
    </source>
</evidence>
<dbReference type="EMBL" id="JACASE010000014">
    <property type="protein sequence ID" value="KAF6411621.1"/>
    <property type="molecule type" value="Genomic_DNA"/>
</dbReference>
<dbReference type="InterPro" id="IPR006802">
    <property type="entry name" value="Radial_spoke"/>
</dbReference>
<comment type="subcellular location">
    <subcellularLocation>
        <location evidence="1">Cytoplasm</location>
        <location evidence="1">Cytoskeleton</location>
        <location evidence="1">Cilium axoneme</location>
    </subcellularLocation>
</comment>
<sequence>MGDPPSDPESPYQQSSRRSQPQPLVPEEVLPVVDAQNLRSNQEMPTSRTNLWGMPQGASRTQPGDHMMFQPEAPQLGGREYPAFPSEFQQRTYLDEVGLQATHDAGLMLQQLQQDQGDLFQPLEAAYPEPQPDFLDPFNMYPREDLQFIQDTQHGPYIRDDPAAQFSPSELAFMPFGTEVQEPEPRELAVQNAKAYLLQTSVSCDLSLYEHLVNLLTKILNQRPEDPLSILESLNRTTQMEWFHPKLDTLRDDPEMQPTYEMAERQKALFGRRGSSGSGEGEQEMEEEVADTPVPNIMESAFYFEQAGVGLSSDESFRIFMALKQLVEQQPILTCRFWGKILGLSRSYLVAQVEFREGEEEGEEEEVEEMMEGGEVMDAHGEEEGEEEEDEEEDEDEDLDD</sequence>
<dbReference type="GO" id="GO:0001534">
    <property type="term" value="C:radial spoke"/>
    <property type="evidence" value="ECO:0007669"/>
    <property type="project" value="InterPro"/>
</dbReference>
<keyword evidence="5" id="KW-0966">Cell projection</keyword>
<evidence type="ECO:0000313" key="7">
    <source>
        <dbReference type="EMBL" id="KAF6411621.1"/>
    </source>
</evidence>
<evidence type="ECO:0000256" key="6">
    <source>
        <dbReference type="SAM" id="MobiDB-lite"/>
    </source>
</evidence>
<evidence type="ECO:0000256" key="5">
    <source>
        <dbReference type="ARBA" id="ARBA00023273"/>
    </source>
</evidence>
<keyword evidence="2" id="KW-0963">Cytoplasm</keyword>
<evidence type="ECO:0000313" key="8">
    <source>
        <dbReference type="Proteomes" id="UP000593571"/>
    </source>
</evidence>
<dbReference type="AlphaFoldDB" id="A0A7J8CL70"/>
<comment type="caution">
    <text evidence="7">The sequence shown here is derived from an EMBL/GenBank/DDBJ whole genome shotgun (WGS) entry which is preliminary data.</text>
</comment>
<feature type="compositionally biased region" description="Low complexity" evidence="6">
    <location>
        <begin position="9"/>
        <end position="33"/>
    </location>
</feature>
<protein>
    <submittedName>
        <fullName evidence="7">Radial spoke head 6-like protein A</fullName>
    </submittedName>
</protein>
<dbReference type="Pfam" id="PF04712">
    <property type="entry name" value="Radial_spoke"/>
    <property type="match status" value="1"/>
</dbReference>
<feature type="compositionally biased region" description="Acidic residues" evidence="6">
    <location>
        <begin position="357"/>
        <end position="372"/>
    </location>
</feature>
<evidence type="ECO:0000256" key="4">
    <source>
        <dbReference type="ARBA" id="ARBA00023212"/>
    </source>
</evidence>
<dbReference type="GO" id="GO:0060294">
    <property type="term" value="P:cilium movement involved in cell motility"/>
    <property type="evidence" value="ECO:0007669"/>
    <property type="project" value="InterPro"/>
</dbReference>
<accession>A0A7J8CL70</accession>
<feature type="region of interest" description="Disordered" evidence="6">
    <location>
        <begin position="357"/>
        <end position="401"/>
    </location>
</feature>
<gene>
    <name evidence="7" type="ORF">HJG63_017029</name>
</gene>
<feature type="region of interest" description="Disordered" evidence="6">
    <location>
        <begin position="271"/>
        <end position="290"/>
    </location>
</feature>
<proteinExistence type="predicted"/>
<evidence type="ECO:0000256" key="2">
    <source>
        <dbReference type="ARBA" id="ARBA00022490"/>
    </source>
</evidence>